<dbReference type="EMBL" id="CALLCH030000012">
    <property type="protein sequence ID" value="CAI4214877.1"/>
    <property type="molecule type" value="Genomic_DNA"/>
</dbReference>
<organism evidence="9 10">
    <name type="scientific">Parascedosporium putredinis</name>
    <dbReference type="NCBI Taxonomy" id="1442378"/>
    <lineage>
        <taxon>Eukaryota</taxon>
        <taxon>Fungi</taxon>
        <taxon>Dikarya</taxon>
        <taxon>Ascomycota</taxon>
        <taxon>Pezizomycotina</taxon>
        <taxon>Sordariomycetes</taxon>
        <taxon>Hypocreomycetidae</taxon>
        <taxon>Microascales</taxon>
        <taxon>Microascaceae</taxon>
        <taxon>Parascedosporium</taxon>
    </lineage>
</organism>
<keyword evidence="5 7" id="KW-0472">Membrane</keyword>
<gene>
    <name evidence="9" type="ORF">PPNO1_LOCUS4605</name>
</gene>
<comment type="caution">
    <text evidence="9">The sequence shown here is derived from an EMBL/GenBank/DDBJ whole genome shotgun (WGS) entry which is preliminary data.</text>
</comment>
<evidence type="ECO:0000256" key="6">
    <source>
        <dbReference type="SAM" id="MobiDB-lite"/>
    </source>
</evidence>
<dbReference type="InterPro" id="IPR020846">
    <property type="entry name" value="MFS_dom"/>
</dbReference>
<dbReference type="Proteomes" id="UP000838763">
    <property type="component" value="Unassembled WGS sequence"/>
</dbReference>
<dbReference type="Gene3D" id="1.20.1250.20">
    <property type="entry name" value="MFS general substrate transporter like domains"/>
    <property type="match status" value="2"/>
</dbReference>
<dbReference type="PROSITE" id="PS50850">
    <property type="entry name" value="MFS"/>
    <property type="match status" value="1"/>
</dbReference>
<feature type="transmembrane region" description="Helical" evidence="7">
    <location>
        <begin position="21"/>
        <end position="38"/>
    </location>
</feature>
<feature type="transmembrane region" description="Helical" evidence="7">
    <location>
        <begin position="263"/>
        <end position="280"/>
    </location>
</feature>
<name>A0A9P1H2S4_9PEZI</name>
<evidence type="ECO:0000256" key="5">
    <source>
        <dbReference type="ARBA" id="ARBA00023136"/>
    </source>
</evidence>
<dbReference type="GO" id="GO:0016020">
    <property type="term" value="C:membrane"/>
    <property type="evidence" value="ECO:0007669"/>
    <property type="project" value="UniProtKB-SubCell"/>
</dbReference>
<keyword evidence="4 7" id="KW-1133">Transmembrane helix</keyword>
<evidence type="ECO:0000256" key="3">
    <source>
        <dbReference type="ARBA" id="ARBA00022692"/>
    </source>
</evidence>
<feature type="domain" description="Major facilitator superfamily (MFS) profile" evidence="8">
    <location>
        <begin position="1"/>
        <end position="370"/>
    </location>
</feature>
<accession>A0A9P1H2S4</accession>
<comment type="similarity">
    <text evidence="2">Belongs to the major facilitator superfamily. Sugar transporter (TC 2.A.1.1) family.</text>
</comment>
<evidence type="ECO:0000313" key="9">
    <source>
        <dbReference type="EMBL" id="CAI4214877.1"/>
    </source>
</evidence>
<evidence type="ECO:0000256" key="1">
    <source>
        <dbReference type="ARBA" id="ARBA00004141"/>
    </source>
</evidence>
<evidence type="ECO:0000313" key="10">
    <source>
        <dbReference type="Proteomes" id="UP000838763"/>
    </source>
</evidence>
<protein>
    <recommendedName>
        <fullName evidence="8">Major facilitator superfamily (MFS) profile domain-containing protein</fullName>
    </recommendedName>
</protein>
<feature type="transmembrane region" description="Helical" evidence="7">
    <location>
        <begin position="150"/>
        <end position="170"/>
    </location>
</feature>
<dbReference type="Pfam" id="PF00083">
    <property type="entry name" value="Sugar_tr"/>
    <property type="match status" value="1"/>
</dbReference>
<evidence type="ECO:0000256" key="7">
    <source>
        <dbReference type="SAM" id="Phobius"/>
    </source>
</evidence>
<feature type="transmembrane region" description="Helical" evidence="7">
    <location>
        <begin position="292"/>
        <end position="311"/>
    </location>
</feature>
<feature type="region of interest" description="Disordered" evidence="6">
    <location>
        <begin position="341"/>
        <end position="370"/>
    </location>
</feature>
<keyword evidence="10" id="KW-1185">Reference proteome</keyword>
<comment type="subcellular location">
    <subcellularLocation>
        <location evidence="1">Membrane</location>
        <topology evidence="1">Multi-pass membrane protein</topology>
    </subcellularLocation>
</comment>
<feature type="transmembrane region" description="Helical" evidence="7">
    <location>
        <begin position="118"/>
        <end position="138"/>
    </location>
</feature>
<proteinExistence type="inferred from homology"/>
<dbReference type="PANTHER" id="PTHR48022">
    <property type="entry name" value="PLASTIDIC GLUCOSE TRANSPORTER 4"/>
    <property type="match status" value="1"/>
</dbReference>
<dbReference type="AlphaFoldDB" id="A0A9P1H2S4"/>
<dbReference type="OrthoDB" id="6133115at2759"/>
<feature type="transmembrane region" description="Helical" evidence="7">
    <location>
        <begin position="230"/>
        <end position="251"/>
    </location>
</feature>
<reference evidence="9" key="1">
    <citation type="submission" date="2022-11" db="EMBL/GenBank/DDBJ databases">
        <authorList>
            <person name="Scott C."/>
            <person name="Bruce N."/>
        </authorList>
    </citation>
    <scope>NUCLEOTIDE SEQUENCE</scope>
</reference>
<dbReference type="PANTHER" id="PTHR48022:SF64">
    <property type="entry name" value="MAJOR FACILITATOR SUPERFAMILY (MFS) PROFILE DOMAIN-CONTAINING PROTEIN"/>
    <property type="match status" value="1"/>
</dbReference>
<keyword evidence="3 7" id="KW-0812">Transmembrane</keyword>
<feature type="transmembrane region" description="Helical" evidence="7">
    <location>
        <begin position="85"/>
        <end position="106"/>
    </location>
</feature>
<dbReference type="SUPFAM" id="SSF103473">
    <property type="entry name" value="MFS general substrate transporter"/>
    <property type="match status" value="1"/>
</dbReference>
<dbReference type="GO" id="GO:0005351">
    <property type="term" value="F:carbohydrate:proton symporter activity"/>
    <property type="evidence" value="ECO:0007669"/>
    <property type="project" value="TreeGrafter"/>
</dbReference>
<feature type="compositionally biased region" description="Basic and acidic residues" evidence="6">
    <location>
        <begin position="351"/>
        <end position="370"/>
    </location>
</feature>
<dbReference type="InterPro" id="IPR050360">
    <property type="entry name" value="MFS_Sugar_Transporters"/>
</dbReference>
<dbReference type="InterPro" id="IPR036259">
    <property type="entry name" value="MFS_trans_sf"/>
</dbReference>
<sequence>MGTANKIGSSTPWYQDRGLRTLYLLLPIVILSSSYQGFDGMIMNGLQLLPSWQQVWPPQGHRVWSRLDFVGGILQGTSKHIAQFIIARFLIGWGLAFTVVAAPSLLAELALPKHRGTILSYFPTAWYTGAIIAAWTTYGTQFIKNSWSWRIPSLLQAVPAIIQISLIWLVPESPRWLVSKGQGAKAKEILIKYHANGIADSPIIELEYQQIKDAILQDAQYRRQEATRTYSVYTTHGTQNFAIGVLVSIFLSNGAYDIRARGVAYQTGIMHAAGFFSTFVNPIGLQNAGWKYYIAFIVYTFLELIAVWYFFVETRGFTLEEISTIFETEGITWKQRRNLKPPTSLQDASSVEERGNLPKESHTVVTKEDL</sequence>
<evidence type="ECO:0000256" key="2">
    <source>
        <dbReference type="ARBA" id="ARBA00010992"/>
    </source>
</evidence>
<evidence type="ECO:0000259" key="8">
    <source>
        <dbReference type="PROSITE" id="PS50850"/>
    </source>
</evidence>
<dbReference type="InterPro" id="IPR005828">
    <property type="entry name" value="MFS_sugar_transport-like"/>
</dbReference>
<evidence type="ECO:0000256" key="4">
    <source>
        <dbReference type="ARBA" id="ARBA00022989"/>
    </source>
</evidence>